<protein>
    <submittedName>
        <fullName evidence="2">Uncharacterized protein</fullName>
    </submittedName>
</protein>
<dbReference type="EMBL" id="BAAALR010000071">
    <property type="protein sequence ID" value="GAA1712328.1"/>
    <property type="molecule type" value="Genomic_DNA"/>
</dbReference>
<organism evidence="2 3">
    <name type="scientific">Streptomyces yatensis</name>
    <dbReference type="NCBI Taxonomy" id="155177"/>
    <lineage>
        <taxon>Bacteria</taxon>
        <taxon>Bacillati</taxon>
        <taxon>Actinomycetota</taxon>
        <taxon>Actinomycetes</taxon>
        <taxon>Kitasatosporales</taxon>
        <taxon>Streptomycetaceae</taxon>
        <taxon>Streptomyces</taxon>
        <taxon>Streptomyces violaceusniger group</taxon>
    </lineage>
</organism>
<name>A0ABP4UUN4_9ACTN</name>
<proteinExistence type="predicted"/>
<gene>
    <name evidence="2" type="ORF">GCM10009680_61640</name>
</gene>
<accession>A0ABP4UUN4</accession>
<evidence type="ECO:0000313" key="2">
    <source>
        <dbReference type="EMBL" id="GAA1712328.1"/>
    </source>
</evidence>
<dbReference type="Proteomes" id="UP001499947">
    <property type="component" value="Unassembled WGS sequence"/>
</dbReference>
<feature type="region of interest" description="Disordered" evidence="1">
    <location>
        <begin position="1"/>
        <end position="46"/>
    </location>
</feature>
<evidence type="ECO:0000313" key="3">
    <source>
        <dbReference type="Proteomes" id="UP001499947"/>
    </source>
</evidence>
<reference evidence="3" key="1">
    <citation type="journal article" date="2019" name="Int. J. Syst. Evol. Microbiol.">
        <title>The Global Catalogue of Microorganisms (GCM) 10K type strain sequencing project: providing services to taxonomists for standard genome sequencing and annotation.</title>
        <authorList>
            <consortium name="The Broad Institute Genomics Platform"/>
            <consortium name="The Broad Institute Genome Sequencing Center for Infectious Disease"/>
            <person name="Wu L."/>
            <person name="Ma J."/>
        </authorList>
    </citation>
    <scope>NUCLEOTIDE SEQUENCE [LARGE SCALE GENOMIC DNA]</scope>
    <source>
        <strain evidence="3">JCM 13244</strain>
    </source>
</reference>
<keyword evidence="3" id="KW-1185">Reference proteome</keyword>
<evidence type="ECO:0000256" key="1">
    <source>
        <dbReference type="SAM" id="MobiDB-lite"/>
    </source>
</evidence>
<sequence>MPIPKMWPGRHGFAPGGMGTRRFGGRHGPWNDAAPAQRMDADPDTA</sequence>
<comment type="caution">
    <text evidence="2">The sequence shown here is derived from an EMBL/GenBank/DDBJ whole genome shotgun (WGS) entry which is preliminary data.</text>
</comment>